<proteinExistence type="predicted"/>
<gene>
    <name evidence="2" type="ORF">PR002_g15664</name>
</gene>
<feature type="compositionally biased region" description="Basic and acidic residues" evidence="1">
    <location>
        <begin position="283"/>
        <end position="308"/>
    </location>
</feature>
<feature type="region of interest" description="Disordered" evidence="1">
    <location>
        <begin position="69"/>
        <end position="88"/>
    </location>
</feature>
<dbReference type="EMBL" id="QXFU01001153">
    <property type="protein sequence ID" value="KAE9009264.1"/>
    <property type="molecule type" value="Genomic_DNA"/>
</dbReference>
<feature type="compositionally biased region" description="Acidic residues" evidence="1">
    <location>
        <begin position="77"/>
        <end position="88"/>
    </location>
</feature>
<accession>A0A6A3L0D8</accession>
<evidence type="ECO:0000313" key="2">
    <source>
        <dbReference type="EMBL" id="KAE9009264.1"/>
    </source>
</evidence>
<dbReference type="PROSITE" id="PS00141">
    <property type="entry name" value="ASP_PROTEASE"/>
    <property type="match status" value="1"/>
</dbReference>
<dbReference type="AlphaFoldDB" id="A0A6A3L0D8"/>
<name>A0A6A3L0D8_9STRA</name>
<evidence type="ECO:0000313" key="3">
    <source>
        <dbReference type="Proteomes" id="UP000435112"/>
    </source>
</evidence>
<sequence length="533" mass="59164">MMEAVVLQLMESYSEEDENKKDRPTVAVPCSCVYGFGPSSALGSSPSYVENSDDTSHYVCRVRNSERPRRRPGLVDVESDDEPEDVSEEVLNPVPEGKRVICYVGGLEAVSVGYTEDLPAELLIDSGAVASLVAARFSKRLGLFKAPLRPYIGSPKNLSGGSLRIKGELELTLRLGARYELRTFVVVDRLHVNAILGTDRLKAFRAVIDLDENIINATTTNGDSRLILISLHVAGAERPLRALLDSGATNNFIRDDCLALLPPNNFIRDDCVALLPSHVRVRERPAGRTGGKDRREGPAGRTGRDRRGVGRRQAPPRSAVSLAYAFDGFSTNDDFLVIELNYAFDCILGMPWLACYQPEIDWLSLVDRASTTQRPQRESDGPRCVECAASVIGPVDKPPSRAREGMKKNTVEHRVPYENNAVEQRLPYMNYAAEQGPPHVKNAVEQRLPPVQNAVEQRFLTRGNWKFSRVASSQLPRVQSRRVSNGDQDSEWHKNGTLESVDKLKIARAVTRNTYRLTGTEASHPKQRFGMEL</sequence>
<dbReference type="InterPro" id="IPR021109">
    <property type="entry name" value="Peptidase_aspartic_dom_sf"/>
</dbReference>
<dbReference type="Proteomes" id="UP000435112">
    <property type="component" value="Unassembled WGS sequence"/>
</dbReference>
<dbReference type="CDD" id="cd00303">
    <property type="entry name" value="retropepsin_like"/>
    <property type="match status" value="2"/>
</dbReference>
<evidence type="ECO:0008006" key="4">
    <source>
        <dbReference type="Google" id="ProtNLM"/>
    </source>
</evidence>
<organism evidence="2 3">
    <name type="scientific">Phytophthora rubi</name>
    <dbReference type="NCBI Taxonomy" id="129364"/>
    <lineage>
        <taxon>Eukaryota</taxon>
        <taxon>Sar</taxon>
        <taxon>Stramenopiles</taxon>
        <taxon>Oomycota</taxon>
        <taxon>Peronosporomycetes</taxon>
        <taxon>Peronosporales</taxon>
        <taxon>Peronosporaceae</taxon>
        <taxon>Phytophthora</taxon>
    </lineage>
</organism>
<dbReference type="InterPro" id="IPR001969">
    <property type="entry name" value="Aspartic_peptidase_AS"/>
</dbReference>
<dbReference type="Gene3D" id="2.40.70.10">
    <property type="entry name" value="Acid Proteases"/>
    <property type="match status" value="2"/>
</dbReference>
<reference evidence="2 3" key="1">
    <citation type="submission" date="2018-09" db="EMBL/GenBank/DDBJ databases">
        <title>Genomic investigation of the strawberry pathogen Phytophthora fragariae indicates pathogenicity is determined by transcriptional variation in three key races.</title>
        <authorList>
            <person name="Adams T.M."/>
            <person name="Armitage A.D."/>
            <person name="Sobczyk M.K."/>
            <person name="Bates H.J."/>
            <person name="Dunwell J.M."/>
            <person name="Nellist C.F."/>
            <person name="Harrison R.J."/>
        </authorList>
    </citation>
    <scope>NUCLEOTIDE SEQUENCE [LARGE SCALE GENOMIC DNA]</scope>
    <source>
        <strain evidence="2 3">SCRP324</strain>
    </source>
</reference>
<dbReference type="GO" id="GO:0004190">
    <property type="term" value="F:aspartic-type endopeptidase activity"/>
    <property type="evidence" value="ECO:0007669"/>
    <property type="project" value="InterPro"/>
</dbReference>
<protein>
    <recommendedName>
        <fullName evidence="4">Peptidase A2 domain-containing protein</fullName>
    </recommendedName>
</protein>
<dbReference type="SUPFAM" id="SSF50630">
    <property type="entry name" value="Acid proteases"/>
    <property type="match status" value="1"/>
</dbReference>
<dbReference type="GO" id="GO:0006508">
    <property type="term" value="P:proteolysis"/>
    <property type="evidence" value="ECO:0007669"/>
    <property type="project" value="InterPro"/>
</dbReference>
<evidence type="ECO:0000256" key="1">
    <source>
        <dbReference type="SAM" id="MobiDB-lite"/>
    </source>
</evidence>
<feature type="region of interest" description="Disordered" evidence="1">
    <location>
        <begin position="283"/>
        <end position="315"/>
    </location>
</feature>
<comment type="caution">
    <text evidence="2">The sequence shown here is derived from an EMBL/GenBank/DDBJ whole genome shotgun (WGS) entry which is preliminary data.</text>
</comment>